<sequence>MGLCVTRDKDAGWKKNKNKKTPITKQRDAAKEKKSTTIKTTNANLDKPSNEELQRKQNGPNSFEDSAPLDTKVKEKTANRVKQEKSQDANTPVCTDDNAFLETKDKEKTAHQTKEEKPKNIKIKNEEKKRSGDARKKMMKKDEDLYPKVREPTGSERKRKKAALEASRKKKIADGFYQSSSDVDDTLEAIGSLKPEESDVNKTSQSEKPCEMPGEEDSKPQFPPAMTVDGAAALGAPGMALLGASDPSASLESPAKPARGMKRDRAATMPSEEKRSRRSTREIKRPKFDDEIVDSSATLKTHPRRKTAAERQTVRRVVTPEVTDKNEIQAAPRPVRKKPVRHLEPLPITSPPSVSVIPSMAKMSSIPTPQSASSRRRTAASVNREPTKPTELSANEVVARAKHSDFSKKWTTADDVLLIGAVTHVNDLKFVHAATKFSSSMSLAEIEERWYQLMYCDTFSKMAKKRMSSLSREEVRNVLGRLPYSKAEEAIIAQLGVTEPADCTFEQVLHSNADVFHYARTPHLLRNHWRTLFHWCLLKDQKNSNERLTYNSEVNFDIHADVRKPRQITDEAIILGSEQYVNSRDPVRTVALTGSISPDFKDLSVLAVLRGKICMFEIRNTKVLMGRSTSNHQVDVNLTLEGPSDAISRKQATLTFDNEQRKFMLLNIGKRSIIVDGKCVNQGDKVPLLPDSKLEIALVNLRFVPNEDAIALMTRSRTTAAGSADRYTNVMSVSGHRSMQHQMASGGSSTVVLESARVPLCKSHSQEGPY</sequence>
<dbReference type="EMBL" id="JAUCMV010000001">
    <property type="protein sequence ID" value="KAK0425065.1"/>
    <property type="molecule type" value="Genomic_DNA"/>
</dbReference>
<dbReference type="Gene3D" id="2.60.200.20">
    <property type="match status" value="1"/>
</dbReference>
<evidence type="ECO:0000313" key="3">
    <source>
        <dbReference type="EMBL" id="KAK0425065.1"/>
    </source>
</evidence>
<feature type="compositionally biased region" description="Basic and acidic residues" evidence="1">
    <location>
        <begin position="102"/>
        <end position="167"/>
    </location>
</feature>
<comment type="caution">
    <text evidence="3">The sequence shown here is derived from an EMBL/GenBank/DDBJ whole genome shotgun (WGS) entry which is preliminary data.</text>
</comment>
<dbReference type="GO" id="GO:0031011">
    <property type="term" value="C:Ino80 complex"/>
    <property type="evidence" value="ECO:0007669"/>
    <property type="project" value="InterPro"/>
</dbReference>
<keyword evidence="4" id="KW-1185">Reference proteome</keyword>
<feature type="domain" description="FHA" evidence="2">
    <location>
        <begin position="623"/>
        <end position="680"/>
    </location>
</feature>
<dbReference type="GO" id="GO:0044545">
    <property type="term" value="C:NSL complex"/>
    <property type="evidence" value="ECO:0007669"/>
    <property type="project" value="TreeGrafter"/>
</dbReference>
<dbReference type="PROSITE" id="PS50006">
    <property type="entry name" value="FHA_DOMAIN"/>
    <property type="match status" value="1"/>
</dbReference>
<organism evidence="3 4">
    <name type="scientific">Steinernema hermaphroditum</name>
    <dbReference type="NCBI Taxonomy" id="289476"/>
    <lineage>
        <taxon>Eukaryota</taxon>
        <taxon>Metazoa</taxon>
        <taxon>Ecdysozoa</taxon>
        <taxon>Nematoda</taxon>
        <taxon>Chromadorea</taxon>
        <taxon>Rhabditida</taxon>
        <taxon>Tylenchina</taxon>
        <taxon>Panagrolaimomorpha</taxon>
        <taxon>Strongyloidoidea</taxon>
        <taxon>Steinernematidae</taxon>
        <taxon>Steinernema</taxon>
    </lineage>
</organism>
<feature type="region of interest" description="Disordered" evidence="1">
    <location>
        <begin position="191"/>
        <end position="312"/>
    </location>
</feature>
<dbReference type="PANTHER" id="PTHR13233">
    <property type="entry name" value="MICROSPHERULE PROTEIN 1"/>
    <property type="match status" value="1"/>
</dbReference>
<reference evidence="3" key="1">
    <citation type="submission" date="2023-06" db="EMBL/GenBank/DDBJ databases">
        <title>Genomic analysis of the entomopathogenic nematode Steinernema hermaphroditum.</title>
        <authorList>
            <person name="Schwarz E.M."/>
            <person name="Heppert J.K."/>
            <person name="Baniya A."/>
            <person name="Schwartz H.T."/>
            <person name="Tan C.-H."/>
            <person name="Antoshechkin I."/>
            <person name="Sternberg P.W."/>
            <person name="Goodrich-Blair H."/>
            <person name="Dillman A.R."/>
        </authorList>
    </citation>
    <scope>NUCLEOTIDE SEQUENCE</scope>
    <source>
        <strain evidence="3">PS9179</strain>
        <tissue evidence="3">Whole animal</tissue>
    </source>
</reference>
<dbReference type="InterPro" id="IPR037912">
    <property type="entry name" value="MCRS1"/>
</dbReference>
<dbReference type="GO" id="GO:0071339">
    <property type="term" value="C:MLL1 complex"/>
    <property type="evidence" value="ECO:0007669"/>
    <property type="project" value="InterPro"/>
</dbReference>
<dbReference type="GO" id="GO:0045944">
    <property type="term" value="P:positive regulation of transcription by RNA polymerase II"/>
    <property type="evidence" value="ECO:0007669"/>
    <property type="project" value="TreeGrafter"/>
</dbReference>
<feature type="region of interest" description="Disordered" evidence="1">
    <location>
        <begin position="364"/>
        <end position="389"/>
    </location>
</feature>
<evidence type="ECO:0000313" key="4">
    <source>
        <dbReference type="Proteomes" id="UP001175271"/>
    </source>
</evidence>
<gene>
    <name evidence="3" type="ORF">QR680_009011</name>
</gene>
<dbReference type="Proteomes" id="UP001175271">
    <property type="component" value="Unassembled WGS sequence"/>
</dbReference>
<protein>
    <recommendedName>
        <fullName evidence="2">FHA domain-containing protein</fullName>
    </recommendedName>
</protein>
<feature type="compositionally biased region" description="Basic and acidic residues" evidence="1">
    <location>
        <begin position="71"/>
        <end position="87"/>
    </location>
</feature>
<feature type="compositionally biased region" description="Basic and acidic residues" evidence="1">
    <location>
        <begin position="1"/>
        <end position="13"/>
    </location>
</feature>
<dbReference type="InterPro" id="IPR008984">
    <property type="entry name" value="SMAD_FHA_dom_sf"/>
</dbReference>
<feature type="region of interest" description="Disordered" evidence="1">
    <location>
        <begin position="1"/>
        <end position="176"/>
    </location>
</feature>
<dbReference type="PANTHER" id="PTHR13233:SF0">
    <property type="entry name" value="MICROSPHERULE PROTEIN 1"/>
    <property type="match status" value="1"/>
</dbReference>
<feature type="compositionally biased region" description="Low complexity" evidence="1">
    <location>
        <begin position="230"/>
        <end position="244"/>
    </location>
</feature>
<feature type="compositionally biased region" description="Basic and acidic residues" evidence="1">
    <location>
        <begin position="25"/>
        <end position="35"/>
    </location>
</feature>
<name>A0AA39IIQ5_9BILA</name>
<dbReference type="InterPro" id="IPR025999">
    <property type="entry name" value="MCRS_N"/>
</dbReference>
<evidence type="ECO:0000259" key="2">
    <source>
        <dbReference type="PROSITE" id="PS50006"/>
    </source>
</evidence>
<dbReference type="InterPro" id="IPR000253">
    <property type="entry name" value="FHA_dom"/>
</dbReference>
<feature type="compositionally biased region" description="Basic and acidic residues" evidence="1">
    <location>
        <begin position="261"/>
        <end position="290"/>
    </location>
</feature>
<dbReference type="GO" id="GO:0002151">
    <property type="term" value="F:G-quadruplex RNA binding"/>
    <property type="evidence" value="ECO:0007669"/>
    <property type="project" value="InterPro"/>
</dbReference>
<dbReference type="AlphaFoldDB" id="A0AA39IIQ5"/>
<accession>A0AA39IIQ5</accession>
<dbReference type="Pfam" id="PF13325">
    <property type="entry name" value="MCRS_N"/>
    <property type="match status" value="1"/>
</dbReference>
<proteinExistence type="predicted"/>
<evidence type="ECO:0000256" key="1">
    <source>
        <dbReference type="SAM" id="MobiDB-lite"/>
    </source>
</evidence>
<dbReference type="SUPFAM" id="SSF49879">
    <property type="entry name" value="SMAD/FHA domain"/>
    <property type="match status" value="1"/>
</dbReference>